<dbReference type="RefSeq" id="XP_022627642.1">
    <property type="nucleotide sequence ID" value="XM_022773138.1"/>
</dbReference>
<dbReference type="FunFam" id="2.30.30.40:FF:000283">
    <property type="entry name" value="NAP1-binding protein 2"/>
    <property type="match status" value="1"/>
</dbReference>
<dbReference type="SUPFAM" id="SSF50044">
    <property type="entry name" value="SH3-domain"/>
    <property type="match status" value="1"/>
</dbReference>
<feature type="compositionally biased region" description="Acidic residues" evidence="3">
    <location>
        <begin position="236"/>
        <end position="245"/>
    </location>
</feature>
<feature type="compositionally biased region" description="Polar residues" evidence="3">
    <location>
        <begin position="248"/>
        <end position="259"/>
    </location>
</feature>
<reference evidence="5 6" key="1">
    <citation type="submission" date="2014-12" db="EMBL/GenBank/DDBJ databases">
        <authorList>
            <person name="Neuveglise Cecile"/>
        </authorList>
    </citation>
    <scope>NUCLEOTIDE SEQUENCE [LARGE SCALE GENOMIC DNA]</scope>
    <source>
        <strain evidence="5 6">CBS 12615</strain>
    </source>
</reference>
<protein>
    <submittedName>
        <fullName evidence="5">LALA0S03e02190g1_1</fullName>
    </submittedName>
</protein>
<dbReference type="GeneID" id="34684831"/>
<gene>
    <name evidence="5" type="ORF">LALA0_S03e02190g</name>
</gene>
<dbReference type="InterPro" id="IPR036028">
    <property type="entry name" value="SH3-like_dom_sf"/>
</dbReference>
<dbReference type="EMBL" id="LN736362">
    <property type="protein sequence ID" value="CEP61408.1"/>
    <property type="molecule type" value="Genomic_DNA"/>
</dbReference>
<dbReference type="InterPro" id="IPR001452">
    <property type="entry name" value="SH3_domain"/>
</dbReference>
<dbReference type="Gene3D" id="2.30.30.40">
    <property type="entry name" value="SH3 Domains"/>
    <property type="match status" value="1"/>
</dbReference>
<dbReference type="OrthoDB" id="19092at2759"/>
<sequence length="259" mass="28891">MDRDSEQSNGLNDVDDTGVVSIKDFAYDKSDALHYGYFGDHYEEDTDEELDGQDRGGDESSGEQGGNITSFAFQKNGSELRDSSTSNGDKYNNEDFDDSDSEDVMTKRQSIVLPANQIVNSQAIALYDFTPENDNELELHEGDTLFIGYRHGQGWLVAENEERTRTGLVPEEYVTLIEAPESASDNEPYTTEGDEIPNYDASDDVADDDNDAKPRPFYLTHMIAQSMAAPSHHDEPDQEWEDIDDVGSSLQENLKVSES</sequence>
<keyword evidence="6" id="KW-1185">Reference proteome</keyword>
<dbReference type="SMART" id="SM00326">
    <property type="entry name" value="SH3"/>
    <property type="match status" value="1"/>
</dbReference>
<feature type="compositionally biased region" description="Acidic residues" evidence="3">
    <location>
        <begin position="42"/>
        <end position="51"/>
    </location>
</feature>
<dbReference type="HOGENOM" id="CLU_069841_1_0_1"/>
<dbReference type="Pfam" id="PF14604">
    <property type="entry name" value="SH3_9"/>
    <property type="match status" value="1"/>
</dbReference>
<dbReference type="GO" id="GO:0071852">
    <property type="term" value="P:fungal-type cell wall organization or biogenesis"/>
    <property type="evidence" value="ECO:0007669"/>
    <property type="project" value="EnsemblFungi"/>
</dbReference>
<feature type="region of interest" description="Disordered" evidence="3">
    <location>
        <begin position="183"/>
        <end position="259"/>
    </location>
</feature>
<name>A0A0C7MV36_9SACH</name>
<evidence type="ECO:0000313" key="5">
    <source>
        <dbReference type="EMBL" id="CEP61408.1"/>
    </source>
</evidence>
<dbReference type="STRING" id="1245769.A0A0C7MV36"/>
<evidence type="ECO:0000256" key="1">
    <source>
        <dbReference type="ARBA" id="ARBA00022443"/>
    </source>
</evidence>
<evidence type="ECO:0000256" key="3">
    <source>
        <dbReference type="SAM" id="MobiDB-lite"/>
    </source>
</evidence>
<evidence type="ECO:0000256" key="2">
    <source>
        <dbReference type="PROSITE-ProRule" id="PRU00192"/>
    </source>
</evidence>
<dbReference type="GO" id="GO:0005737">
    <property type="term" value="C:cytoplasm"/>
    <property type="evidence" value="ECO:0007669"/>
    <property type="project" value="EnsemblFungi"/>
</dbReference>
<feature type="compositionally biased region" description="Acidic residues" evidence="3">
    <location>
        <begin position="192"/>
        <end position="210"/>
    </location>
</feature>
<dbReference type="GO" id="GO:0030674">
    <property type="term" value="F:protein-macromolecule adaptor activity"/>
    <property type="evidence" value="ECO:0007669"/>
    <property type="project" value="EnsemblFungi"/>
</dbReference>
<evidence type="ECO:0000259" key="4">
    <source>
        <dbReference type="PROSITE" id="PS50002"/>
    </source>
</evidence>
<organism evidence="5 6">
    <name type="scientific">Lachancea lanzarotensis</name>
    <dbReference type="NCBI Taxonomy" id="1245769"/>
    <lineage>
        <taxon>Eukaryota</taxon>
        <taxon>Fungi</taxon>
        <taxon>Dikarya</taxon>
        <taxon>Ascomycota</taxon>
        <taxon>Saccharomycotina</taxon>
        <taxon>Saccharomycetes</taxon>
        <taxon>Saccharomycetales</taxon>
        <taxon>Saccharomycetaceae</taxon>
        <taxon>Lachancea</taxon>
    </lineage>
</organism>
<dbReference type="PROSITE" id="PS50002">
    <property type="entry name" value="SH3"/>
    <property type="match status" value="1"/>
</dbReference>
<dbReference type="GO" id="GO:0043409">
    <property type="term" value="P:negative regulation of MAPK cascade"/>
    <property type="evidence" value="ECO:0007669"/>
    <property type="project" value="EnsemblFungi"/>
</dbReference>
<evidence type="ECO:0000313" key="6">
    <source>
        <dbReference type="Proteomes" id="UP000054304"/>
    </source>
</evidence>
<feature type="compositionally biased region" description="Acidic residues" evidence="3">
    <location>
        <begin position="94"/>
        <end position="103"/>
    </location>
</feature>
<dbReference type="AlphaFoldDB" id="A0A0C7MV36"/>
<feature type="domain" description="SH3" evidence="4">
    <location>
        <begin position="118"/>
        <end position="179"/>
    </location>
</feature>
<feature type="compositionally biased region" description="Polar residues" evidence="3">
    <location>
        <begin position="66"/>
        <end position="90"/>
    </location>
</feature>
<keyword evidence="1 2" id="KW-0728">SH3 domain</keyword>
<feature type="region of interest" description="Disordered" evidence="3">
    <location>
        <begin position="39"/>
        <end position="103"/>
    </location>
</feature>
<dbReference type="Proteomes" id="UP000054304">
    <property type="component" value="Unassembled WGS sequence"/>
</dbReference>
<proteinExistence type="predicted"/>
<accession>A0A0C7MV36</accession>